<feature type="compositionally biased region" description="Basic and acidic residues" evidence="1">
    <location>
        <begin position="977"/>
        <end position="994"/>
    </location>
</feature>
<evidence type="ECO:0000313" key="3">
    <source>
        <dbReference type="Proteomes" id="UP000002630"/>
    </source>
</evidence>
<dbReference type="AlphaFoldDB" id="D7FPM4"/>
<feature type="region of interest" description="Disordered" evidence="1">
    <location>
        <begin position="533"/>
        <end position="555"/>
    </location>
</feature>
<reference evidence="2 3" key="1">
    <citation type="journal article" date="2010" name="Nature">
        <title>The Ectocarpus genome and the independent evolution of multicellularity in brown algae.</title>
        <authorList>
            <person name="Cock J.M."/>
            <person name="Sterck L."/>
            <person name="Rouze P."/>
            <person name="Scornet D."/>
            <person name="Allen A.E."/>
            <person name="Amoutzias G."/>
            <person name="Anthouard V."/>
            <person name="Artiguenave F."/>
            <person name="Aury J.M."/>
            <person name="Badger J.H."/>
            <person name="Beszteri B."/>
            <person name="Billiau K."/>
            <person name="Bonnet E."/>
            <person name="Bothwell J.H."/>
            <person name="Bowler C."/>
            <person name="Boyen C."/>
            <person name="Brownlee C."/>
            <person name="Carrano C.J."/>
            <person name="Charrier B."/>
            <person name="Cho G.Y."/>
            <person name="Coelho S.M."/>
            <person name="Collen J."/>
            <person name="Corre E."/>
            <person name="Da Silva C."/>
            <person name="Delage L."/>
            <person name="Delaroque N."/>
            <person name="Dittami S.M."/>
            <person name="Doulbeau S."/>
            <person name="Elias M."/>
            <person name="Farnham G."/>
            <person name="Gachon C.M."/>
            <person name="Gschloessl B."/>
            <person name="Heesch S."/>
            <person name="Jabbari K."/>
            <person name="Jubin C."/>
            <person name="Kawai H."/>
            <person name="Kimura K."/>
            <person name="Kloareg B."/>
            <person name="Kupper F.C."/>
            <person name="Lang D."/>
            <person name="Le Bail A."/>
            <person name="Leblanc C."/>
            <person name="Lerouge P."/>
            <person name="Lohr M."/>
            <person name="Lopez P.J."/>
            <person name="Martens C."/>
            <person name="Maumus F."/>
            <person name="Michel G."/>
            <person name="Miranda-Saavedra D."/>
            <person name="Morales J."/>
            <person name="Moreau H."/>
            <person name="Motomura T."/>
            <person name="Nagasato C."/>
            <person name="Napoli C.A."/>
            <person name="Nelson D.R."/>
            <person name="Nyvall-Collen P."/>
            <person name="Peters A.F."/>
            <person name="Pommier C."/>
            <person name="Potin P."/>
            <person name="Poulain J."/>
            <person name="Quesneville H."/>
            <person name="Read B."/>
            <person name="Rensing S.A."/>
            <person name="Ritter A."/>
            <person name="Rousvoal S."/>
            <person name="Samanta M."/>
            <person name="Samson G."/>
            <person name="Schroeder D.C."/>
            <person name="Segurens B."/>
            <person name="Strittmatter M."/>
            <person name="Tonon T."/>
            <person name="Tregear J.W."/>
            <person name="Valentin K."/>
            <person name="von Dassow P."/>
            <person name="Yamagishi T."/>
            <person name="Van de Peer Y."/>
            <person name="Wincker P."/>
        </authorList>
    </citation>
    <scope>NUCLEOTIDE SEQUENCE [LARGE SCALE GENOMIC DNA]</scope>
    <source>
        <strain evidence="3">Ec32 / CCAP1310/4</strain>
    </source>
</reference>
<accession>D7FPM4</accession>
<keyword evidence="3" id="KW-1185">Reference proteome</keyword>
<feature type="compositionally biased region" description="Low complexity" evidence="1">
    <location>
        <begin position="700"/>
        <end position="713"/>
    </location>
</feature>
<feature type="compositionally biased region" description="Basic and acidic residues" evidence="1">
    <location>
        <begin position="716"/>
        <end position="725"/>
    </location>
</feature>
<dbReference type="EMBL" id="FN649744">
    <property type="protein sequence ID" value="CBJ30481.1"/>
    <property type="molecule type" value="Genomic_DNA"/>
</dbReference>
<feature type="region of interest" description="Disordered" evidence="1">
    <location>
        <begin position="683"/>
        <end position="759"/>
    </location>
</feature>
<feature type="region of interest" description="Disordered" evidence="1">
    <location>
        <begin position="390"/>
        <end position="465"/>
    </location>
</feature>
<name>D7FPM4_ECTSI</name>
<feature type="region of interest" description="Disordered" evidence="1">
    <location>
        <begin position="971"/>
        <end position="1001"/>
    </location>
</feature>
<gene>
    <name evidence="2" type="ORF">Esi_0194_0021</name>
</gene>
<dbReference type="InParanoid" id="D7FPM4"/>
<feature type="compositionally biased region" description="Basic residues" evidence="1">
    <location>
        <begin position="393"/>
        <end position="404"/>
    </location>
</feature>
<feature type="compositionally biased region" description="Basic and acidic residues" evidence="1">
    <location>
        <begin position="108"/>
        <end position="124"/>
    </location>
</feature>
<dbReference type="EMBL" id="FN648369">
    <property type="protein sequence ID" value="CBJ30481.1"/>
    <property type="molecule type" value="Genomic_DNA"/>
</dbReference>
<evidence type="ECO:0000256" key="1">
    <source>
        <dbReference type="SAM" id="MobiDB-lite"/>
    </source>
</evidence>
<feature type="compositionally biased region" description="Basic and acidic residues" evidence="1">
    <location>
        <begin position="688"/>
        <end position="699"/>
    </location>
</feature>
<feature type="region of interest" description="Disordered" evidence="1">
    <location>
        <begin position="107"/>
        <end position="126"/>
    </location>
</feature>
<dbReference type="OrthoDB" id="10382102at2759"/>
<organism evidence="2 3">
    <name type="scientific">Ectocarpus siliculosus</name>
    <name type="common">Brown alga</name>
    <name type="synonym">Conferva siliculosa</name>
    <dbReference type="NCBI Taxonomy" id="2880"/>
    <lineage>
        <taxon>Eukaryota</taxon>
        <taxon>Sar</taxon>
        <taxon>Stramenopiles</taxon>
        <taxon>Ochrophyta</taxon>
        <taxon>PX clade</taxon>
        <taxon>Phaeophyceae</taxon>
        <taxon>Ectocarpales</taxon>
        <taxon>Ectocarpaceae</taxon>
        <taxon>Ectocarpus</taxon>
    </lineage>
</organism>
<feature type="compositionally biased region" description="Acidic residues" evidence="1">
    <location>
        <begin position="410"/>
        <end position="431"/>
    </location>
</feature>
<proteinExistence type="predicted"/>
<dbReference type="Proteomes" id="UP000002630">
    <property type="component" value="Linkage Group LG19"/>
</dbReference>
<evidence type="ECO:0000313" key="2">
    <source>
        <dbReference type="EMBL" id="CBJ30481.1"/>
    </source>
</evidence>
<protein>
    <submittedName>
        <fullName evidence="2">Uncharacterized protein</fullName>
    </submittedName>
</protein>
<sequence>MLRCRGQYLALRRLGEALGPTTRWDLKRRGVLLAAAGRRRTRSSGGAALSGGIPDGVPGSKVPAAYAATGAFAHADDNKAAGSASSELRAWQAAMIELAQRHSAKQAIGHDSKDPNKVSKHTAEHIPGGVWPKMANHFLAELIRACDGGARGAAAGVGPWASPGWDVARIQAATGSTSASAAAAAAALPRSSSMSAPSSISQARVSAAGAGAEFPLPDCRLDWRRALEVIKEAHLAGVEVRPDLMALVLSKVPVGNSRKISRLVSNKGSRAFGLQASTPDMLAVAAVAHWREGVVTGAARHLDEMFARIKKLNKEMVASPSSLVQEWLAADRQRIRDAAAAAAVETPPSHPPERQWPWRLVAVDIYGRANRWAAAAEAFDAFIGDMGFPSSRNGRRRRRRRRRRSVEGTAEMEEEGEEEEEEEVEEEEEEEAHVSARIAKPTRLPLPEEFGGGAGGGGGKKKAGEFSSPLPLQAWLSFHPSAIAHAITAYLKLGRVEEAAEVLSFLKASVRAGGATPAAGGLSPGYVGGSEEGGGYGGRAGSDPSLSGPPTVDPGWMEGTVRGFTRAGKWDMALEVLSTDIVAWFSAETGGDRRSGDGGGGARLVAASESLEAFLEAKLEAKKPASGQVAGSKACLELLKVAAGAQRGVSGDGGAAIATAAAAAATAAEEENDRPAASAVAVLAPGSRGREQGWQREETTPSATAATAAAPSPVARETHGSDRVPGKGCDTPEPGGGDARVGKAEGDGSGSSEPVVDRHRQDALVYTEAIRWLLPGGRLAPDRADGGTTPEAAGGDIPAHLLPAIELFSDGCRSMLRSGCRSASQEAVLQTMCKVWGGAGGTAVAAEDAGDATKERRRSASLALYEAGVESKALPADAHWASQSAGVLNLDCVDYQMHHGMPLAALNLVLSDMRRKYAYEETVERHVHPPQGDLVMITSVKGSWPALDNLKGILWLLGSCRFDGPLDGDLELLGQPGERRHPPTDNAATRERGDGNQGGRRRQLELLREAQESMRSPGRGLVVSLSRRTLQGWLLREGRAWSRANVGGGGGGGRLWKPSWVEDGIDVVPPVLPGLLTARDDGTDVVAGGVGSGEISGSAQVDAREGMRDSLYQGVA</sequence>